<dbReference type="SUPFAM" id="SSF56112">
    <property type="entry name" value="Protein kinase-like (PK-like)"/>
    <property type="match status" value="1"/>
</dbReference>
<sequence>MELRMIFALTVVLAVAISEVVQVEGAGRCSGECDSLGSFYIYRGLNSTYILETLFNNVATNSYVQSFNKDITDINSIIAGKRLNIPFACQCLSLPTDGSSILGHNFSYTVQNGDTYEKIAGTYSNLTSSDWLKKTNTYDENNIPDGATVNVIVNCSCGDPDISKDYGFFLTYPLLNITTSDSLAKLSQTYGISEDLLKSYNKDVDFNKTSELVFIPVKDANDSYRPLHSGNGISVGAIAGISVGSVAVIAFITIGLLYFCVYKPKAKKSSLLQSTDSDELANRKGTMNPYARNTELVALTGSGMQGVTDITVDKSVEFSYQELAECTDDFSIVNKIGQGGFGAVYYGELRGEKAAIKKMDMQATKEFLAELKVLTHVHHLNLVRLIGYCTEESLFLVYEFIENGNLSQHLRGSAMEPLSWPARVQIALDSARGLEYIHEHTVPVYIHRDIKSANILIDKNFHGKVADFGLTKLTEVGGASSTLPTRLVGTFGYMPPEYAQFGDVSPKVDVYAFGVVLYEMISAKEAIVKIDDTSAESKGLVTLFESILKDPNGRERLPSIIDPRLGNNYPLESVWKMAQLARACTQENPQLRPSMRTVVVALMTLSSSTEDWDVGSVYENQALVNLMPGR</sequence>
<evidence type="ECO:0000256" key="15">
    <source>
        <dbReference type="ARBA" id="ARBA00023180"/>
    </source>
</evidence>
<dbReference type="InterPro" id="IPR008271">
    <property type="entry name" value="Ser/Thr_kinase_AS"/>
</dbReference>
<keyword evidence="7 20" id="KW-0732">Signal</keyword>
<evidence type="ECO:0000256" key="8">
    <source>
        <dbReference type="ARBA" id="ARBA00022741"/>
    </source>
</evidence>
<protein>
    <recommendedName>
        <fullName evidence="2">non-specific serine/threonine protein kinase</fullName>
        <ecNumber evidence="2">2.7.11.1</ecNumber>
    </recommendedName>
</protein>
<dbReference type="InterPro" id="IPR018392">
    <property type="entry name" value="LysM"/>
</dbReference>
<feature type="binding site" evidence="18">
    <location>
        <position position="358"/>
    </location>
    <ligand>
        <name>ATP</name>
        <dbReference type="ChEBI" id="CHEBI:30616"/>
    </ligand>
</feature>
<dbReference type="GO" id="GO:0004674">
    <property type="term" value="F:protein serine/threonine kinase activity"/>
    <property type="evidence" value="ECO:0007669"/>
    <property type="project" value="UniProtKB-KW"/>
</dbReference>
<keyword evidence="8 18" id="KW-0547">Nucleotide-binding</keyword>
<dbReference type="Gene3D" id="3.30.200.20">
    <property type="entry name" value="Phosphorylase Kinase, domain 1"/>
    <property type="match status" value="1"/>
</dbReference>
<dbReference type="FunFam" id="1.10.510.10:FF:000468">
    <property type="entry name" value="PTI1-like tyrosine-protein kinase 3"/>
    <property type="match status" value="1"/>
</dbReference>
<evidence type="ECO:0000256" key="10">
    <source>
        <dbReference type="ARBA" id="ARBA00022840"/>
    </source>
</evidence>
<evidence type="ECO:0000256" key="1">
    <source>
        <dbReference type="ARBA" id="ARBA00004162"/>
    </source>
</evidence>
<dbReference type="Pfam" id="PF23472">
    <property type="entry name" value="LysM2_CERK1_LYK3_4_5"/>
    <property type="match status" value="1"/>
</dbReference>
<evidence type="ECO:0000313" key="23">
    <source>
        <dbReference type="EMBL" id="JAG96744.1"/>
    </source>
</evidence>
<organism evidence="23">
    <name type="scientific">Araucaria cunninghamii</name>
    <name type="common">Hoop pine</name>
    <name type="synonym">Moreton Bay pine</name>
    <dbReference type="NCBI Taxonomy" id="56994"/>
    <lineage>
        <taxon>Eukaryota</taxon>
        <taxon>Viridiplantae</taxon>
        <taxon>Streptophyta</taxon>
        <taxon>Embryophyta</taxon>
        <taxon>Tracheophyta</taxon>
        <taxon>Spermatophyta</taxon>
        <taxon>Pinopsida</taxon>
        <taxon>Pinidae</taxon>
        <taxon>Conifers II</taxon>
        <taxon>Araucariales</taxon>
        <taxon>Araucariaceae</taxon>
        <taxon>Araucaria</taxon>
    </lineage>
</organism>
<evidence type="ECO:0000256" key="13">
    <source>
        <dbReference type="ARBA" id="ARBA00023157"/>
    </source>
</evidence>
<evidence type="ECO:0000256" key="6">
    <source>
        <dbReference type="ARBA" id="ARBA00022692"/>
    </source>
</evidence>
<comment type="catalytic activity">
    <reaction evidence="16">
        <text>L-threonyl-[protein] + ATP = O-phospho-L-threonyl-[protein] + ADP + H(+)</text>
        <dbReference type="Rhea" id="RHEA:46608"/>
        <dbReference type="Rhea" id="RHEA-COMP:11060"/>
        <dbReference type="Rhea" id="RHEA-COMP:11605"/>
        <dbReference type="ChEBI" id="CHEBI:15378"/>
        <dbReference type="ChEBI" id="CHEBI:30013"/>
        <dbReference type="ChEBI" id="CHEBI:30616"/>
        <dbReference type="ChEBI" id="CHEBI:61977"/>
        <dbReference type="ChEBI" id="CHEBI:456216"/>
        <dbReference type="EC" id="2.7.11.1"/>
    </reaction>
</comment>
<dbReference type="PROSITE" id="PS00108">
    <property type="entry name" value="PROTEIN_KINASE_ST"/>
    <property type="match status" value="1"/>
</dbReference>
<dbReference type="InterPro" id="IPR056562">
    <property type="entry name" value="LysM2_CERK1_LYK3_4_5"/>
</dbReference>
<keyword evidence="3" id="KW-1003">Cell membrane</keyword>
<keyword evidence="15" id="KW-0325">Glycoprotein</keyword>
<evidence type="ECO:0000256" key="16">
    <source>
        <dbReference type="ARBA" id="ARBA00047899"/>
    </source>
</evidence>
<keyword evidence="11 19" id="KW-1133">Transmembrane helix</keyword>
<name>A0A0D6R1P9_ARACU</name>
<keyword evidence="12 19" id="KW-0472">Membrane</keyword>
<keyword evidence="6 19" id="KW-0812">Transmembrane</keyword>
<proteinExistence type="predicted"/>
<evidence type="ECO:0000256" key="20">
    <source>
        <dbReference type="SAM" id="SignalP"/>
    </source>
</evidence>
<dbReference type="FunFam" id="3.30.200.20:FF:000468">
    <property type="entry name" value="LysM receptor kinase 2"/>
    <property type="match status" value="1"/>
</dbReference>
<evidence type="ECO:0000256" key="19">
    <source>
        <dbReference type="SAM" id="Phobius"/>
    </source>
</evidence>
<dbReference type="PANTHER" id="PTHR46204:SF2">
    <property type="entry name" value="CHITIN ELICITOR RECEPTOR KINASE 1"/>
    <property type="match status" value="1"/>
</dbReference>
<evidence type="ECO:0000256" key="3">
    <source>
        <dbReference type="ARBA" id="ARBA00022475"/>
    </source>
</evidence>
<dbReference type="GO" id="GO:0045087">
    <property type="term" value="P:innate immune response"/>
    <property type="evidence" value="ECO:0007669"/>
    <property type="project" value="InterPro"/>
</dbReference>
<dbReference type="InterPro" id="IPR044812">
    <property type="entry name" value="CERK1/LYK3-like"/>
</dbReference>
<keyword evidence="10 18" id="KW-0067">ATP-binding</keyword>
<feature type="domain" description="Protein kinase" evidence="21">
    <location>
        <begin position="330"/>
        <end position="605"/>
    </location>
</feature>
<dbReference type="PROSITE" id="PS51782">
    <property type="entry name" value="LYSM"/>
    <property type="match status" value="1"/>
</dbReference>
<dbReference type="GO" id="GO:0005886">
    <property type="term" value="C:plasma membrane"/>
    <property type="evidence" value="ECO:0007669"/>
    <property type="project" value="UniProtKB-SubCell"/>
</dbReference>
<evidence type="ECO:0000256" key="11">
    <source>
        <dbReference type="ARBA" id="ARBA00022989"/>
    </source>
</evidence>
<evidence type="ECO:0000256" key="5">
    <source>
        <dbReference type="ARBA" id="ARBA00022679"/>
    </source>
</evidence>
<evidence type="ECO:0000259" key="21">
    <source>
        <dbReference type="PROSITE" id="PS50011"/>
    </source>
</evidence>
<evidence type="ECO:0000256" key="14">
    <source>
        <dbReference type="ARBA" id="ARBA00023170"/>
    </source>
</evidence>
<dbReference type="PROSITE" id="PS50011">
    <property type="entry name" value="PROTEIN_KINASE_DOM"/>
    <property type="match status" value="1"/>
</dbReference>
<evidence type="ECO:0000256" key="12">
    <source>
        <dbReference type="ARBA" id="ARBA00023136"/>
    </source>
</evidence>
<keyword evidence="13" id="KW-1015">Disulfide bond</keyword>
<feature type="domain" description="LysM" evidence="22">
    <location>
        <begin position="106"/>
        <end position="151"/>
    </location>
</feature>
<keyword evidence="5" id="KW-0808">Transferase</keyword>
<evidence type="ECO:0000256" key="2">
    <source>
        <dbReference type="ARBA" id="ARBA00012513"/>
    </source>
</evidence>
<accession>A0A0D6R1P9</accession>
<dbReference type="EMBL" id="GCKF01036409">
    <property type="protein sequence ID" value="JAG96744.1"/>
    <property type="molecule type" value="Transcribed_RNA"/>
</dbReference>
<evidence type="ECO:0000256" key="7">
    <source>
        <dbReference type="ARBA" id="ARBA00022729"/>
    </source>
</evidence>
<feature type="signal peptide" evidence="20">
    <location>
        <begin position="1"/>
        <end position="25"/>
    </location>
</feature>
<feature type="transmembrane region" description="Helical" evidence="19">
    <location>
        <begin position="235"/>
        <end position="261"/>
    </location>
</feature>
<dbReference type="InterPro" id="IPR017441">
    <property type="entry name" value="Protein_kinase_ATP_BS"/>
</dbReference>
<comment type="subcellular location">
    <subcellularLocation>
        <location evidence="1">Cell membrane</location>
        <topology evidence="1">Single-pass membrane protein</topology>
    </subcellularLocation>
</comment>
<dbReference type="InterPro" id="IPR057097">
    <property type="entry name" value="LysM_RLK3/10"/>
</dbReference>
<dbReference type="InterPro" id="IPR000719">
    <property type="entry name" value="Prot_kinase_dom"/>
</dbReference>
<dbReference type="GO" id="GO:0005524">
    <property type="term" value="F:ATP binding"/>
    <property type="evidence" value="ECO:0007669"/>
    <property type="project" value="UniProtKB-UniRule"/>
</dbReference>
<dbReference type="SMART" id="SM00220">
    <property type="entry name" value="S_TKc"/>
    <property type="match status" value="1"/>
</dbReference>
<evidence type="ECO:0000256" key="9">
    <source>
        <dbReference type="ARBA" id="ARBA00022777"/>
    </source>
</evidence>
<evidence type="ECO:0000256" key="18">
    <source>
        <dbReference type="PROSITE-ProRule" id="PRU10141"/>
    </source>
</evidence>
<dbReference type="GO" id="GO:0019199">
    <property type="term" value="F:transmembrane receptor protein kinase activity"/>
    <property type="evidence" value="ECO:0007669"/>
    <property type="project" value="InterPro"/>
</dbReference>
<dbReference type="InterPro" id="IPR011009">
    <property type="entry name" value="Kinase-like_dom_sf"/>
</dbReference>
<dbReference type="Pfam" id="PF23577">
    <property type="entry name" value="LysM_RLK"/>
    <property type="match status" value="1"/>
</dbReference>
<feature type="chain" id="PRO_5002311558" description="non-specific serine/threonine protein kinase" evidence="20">
    <location>
        <begin position="26"/>
        <end position="630"/>
    </location>
</feature>
<evidence type="ECO:0000256" key="4">
    <source>
        <dbReference type="ARBA" id="ARBA00022527"/>
    </source>
</evidence>
<dbReference type="EC" id="2.7.11.1" evidence="2"/>
<dbReference type="PANTHER" id="PTHR46204">
    <property type="entry name" value="CHITIN ELICITOR RECEPTOR KINASE 1-RELATED"/>
    <property type="match status" value="1"/>
</dbReference>
<dbReference type="Pfam" id="PF07714">
    <property type="entry name" value="PK_Tyr_Ser-Thr"/>
    <property type="match status" value="1"/>
</dbReference>
<keyword evidence="14" id="KW-0675">Receptor</keyword>
<evidence type="ECO:0000256" key="17">
    <source>
        <dbReference type="ARBA" id="ARBA00048679"/>
    </source>
</evidence>
<reference evidence="23" key="1">
    <citation type="submission" date="2015-03" db="EMBL/GenBank/DDBJ databases">
        <title>A transcriptome of Araucaria cunninghamii, an australian fine timber species.</title>
        <authorList>
            <person name="Jing Yi C.J.Y."/>
            <person name="Yin San L.Y.S."/>
            <person name="Abdul Karim S.S."/>
            <person name="Wan Azmi N.N."/>
            <person name="Hercus R.R."/>
            <person name="Croft L.L."/>
        </authorList>
    </citation>
    <scope>NUCLEOTIDE SEQUENCE</scope>
    <source>
        <strain evidence="23">MI0301</strain>
        <tissue evidence="23">Leaf</tissue>
    </source>
</reference>
<comment type="catalytic activity">
    <reaction evidence="17">
        <text>L-seryl-[protein] + ATP = O-phospho-L-seryl-[protein] + ADP + H(+)</text>
        <dbReference type="Rhea" id="RHEA:17989"/>
        <dbReference type="Rhea" id="RHEA-COMP:9863"/>
        <dbReference type="Rhea" id="RHEA-COMP:11604"/>
        <dbReference type="ChEBI" id="CHEBI:15378"/>
        <dbReference type="ChEBI" id="CHEBI:29999"/>
        <dbReference type="ChEBI" id="CHEBI:30616"/>
        <dbReference type="ChEBI" id="CHEBI:83421"/>
        <dbReference type="ChEBI" id="CHEBI:456216"/>
        <dbReference type="EC" id="2.7.11.1"/>
    </reaction>
</comment>
<keyword evidence="4" id="KW-0723">Serine/threonine-protein kinase</keyword>
<dbReference type="AlphaFoldDB" id="A0A0D6R1P9"/>
<dbReference type="CDD" id="cd14066">
    <property type="entry name" value="STKc_IRAK"/>
    <property type="match status" value="1"/>
</dbReference>
<dbReference type="PROSITE" id="PS00107">
    <property type="entry name" value="PROTEIN_KINASE_ATP"/>
    <property type="match status" value="1"/>
</dbReference>
<evidence type="ECO:0000259" key="22">
    <source>
        <dbReference type="PROSITE" id="PS51782"/>
    </source>
</evidence>
<dbReference type="InterPro" id="IPR001245">
    <property type="entry name" value="Ser-Thr/Tyr_kinase_cat_dom"/>
</dbReference>
<keyword evidence="9" id="KW-0418">Kinase</keyword>
<dbReference type="Gene3D" id="1.10.510.10">
    <property type="entry name" value="Transferase(Phosphotransferase) domain 1"/>
    <property type="match status" value="1"/>
</dbReference>